<evidence type="ECO:0000313" key="2">
    <source>
        <dbReference type="EMBL" id="CAB1439140.1"/>
    </source>
</evidence>
<dbReference type="Proteomes" id="UP001153269">
    <property type="component" value="Unassembled WGS sequence"/>
</dbReference>
<feature type="chain" id="PRO_5040282314" evidence="1">
    <location>
        <begin position="34"/>
        <end position="200"/>
    </location>
</feature>
<keyword evidence="3" id="KW-1185">Reference proteome</keyword>
<feature type="signal peptide" evidence="1">
    <location>
        <begin position="1"/>
        <end position="33"/>
    </location>
</feature>
<name>A0A9N7UVQ5_PLEPL</name>
<reference evidence="2" key="1">
    <citation type="submission" date="2020-03" db="EMBL/GenBank/DDBJ databases">
        <authorList>
            <person name="Weist P."/>
        </authorList>
    </citation>
    <scope>NUCLEOTIDE SEQUENCE</scope>
</reference>
<comment type="caution">
    <text evidence="2">The sequence shown here is derived from an EMBL/GenBank/DDBJ whole genome shotgun (WGS) entry which is preliminary data.</text>
</comment>
<proteinExistence type="predicted"/>
<sequence>MLKFPPELNVHRSSVVHLLYVVGGLLMTASAGGQCVDVAVRTAQDPAKLLRLSNALIRLMGLGDQKPVKKSLAKRKLKKRLFFTESLNSLLDVIRAAQHRSQEFPDSPEKQTYLESTCSNCISLRRSRISYILFRGGRGWCVLTLCTGDDPSDQLQWLVDFSRTAPGRGHGITLLVGGLTAPISAEPLRSEIQPSENLLV</sequence>
<organism evidence="2 3">
    <name type="scientific">Pleuronectes platessa</name>
    <name type="common">European plaice</name>
    <dbReference type="NCBI Taxonomy" id="8262"/>
    <lineage>
        <taxon>Eukaryota</taxon>
        <taxon>Metazoa</taxon>
        <taxon>Chordata</taxon>
        <taxon>Craniata</taxon>
        <taxon>Vertebrata</taxon>
        <taxon>Euteleostomi</taxon>
        <taxon>Actinopterygii</taxon>
        <taxon>Neopterygii</taxon>
        <taxon>Teleostei</taxon>
        <taxon>Neoteleostei</taxon>
        <taxon>Acanthomorphata</taxon>
        <taxon>Carangaria</taxon>
        <taxon>Pleuronectiformes</taxon>
        <taxon>Pleuronectoidei</taxon>
        <taxon>Pleuronectidae</taxon>
        <taxon>Pleuronectes</taxon>
    </lineage>
</organism>
<gene>
    <name evidence="2" type="ORF">PLEPLA_LOCUS26970</name>
</gene>
<protein>
    <submittedName>
        <fullName evidence="2">Uncharacterized protein</fullName>
    </submittedName>
</protein>
<evidence type="ECO:0000313" key="3">
    <source>
        <dbReference type="Proteomes" id="UP001153269"/>
    </source>
</evidence>
<dbReference type="EMBL" id="CADEAL010002236">
    <property type="protein sequence ID" value="CAB1439140.1"/>
    <property type="molecule type" value="Genomic_DNA"/>
</dbReference>
<accession>A0A9N7UVQ5</accession>
<dbReference type="AlphaFoldDB" id="A0A9N7UVQ5"/>
<evidence type="ECO:0000256" key="1">
    <source>
        <dbReference type="SAM" id="SignalP"/>
    </source>
</evidence>
<keyword evidence="1" id="KW-0732">Signal</keyword>